<dbReference type="GO" id="GO:0003677">
    <property type="term" value="F:DNA binding"/>
    <property type="evidence" value="ECO:0007669"/>
    <property type="project" value="InterPro"/>
</dbReference>
<dbReference type="InterPro" id="IPR009057">
    <property type="entry name" value="Homeodomain-like_sf"/>
</dbReference>
<dbReference type="EMBL" id="BGPR01082398">
    <property type="protein sequence ID" value="GBL86930.1"/>
    <property type="molecule type" value="Genomic_DNA"/>
</dbReference>
<organism evidence="4 5">
    <name type="scientific">Araneus ventricosus</name>
    <name type="common">Orbweaver spider</name>
    <name type="synonym">Epeira ventricosa</name>
    <dbReference type="NCBI Taxonomy" id="182803"/>
    <lineage>
        <taxon>Eukaryota</taxon>
        <taxon>Metazoa</taxon>
        <taxon>Ecdysozoa</taxon>
        <taxon>Arthropoda</taxon>
        <taxon>Chelicerata</taxon>
        <taxon>Arachnida</taxon>
        <taxon>Araneae</taxon>
        <taxon>Araneomorphae</taxon>
        <taxon>Entelegynae</taxon>
        <taxon>Araneoidea</taxon>
        <taxon>Araneidae</taxon>
        <taxon>Araneus</taxon>
    </lineage>
</organism>
<feature type="region of interest" description="Disordered" evidence="2">
    <location>
        <begin position="76"/>
        <end position="100"/>
    </location>
</feature>
<accession>A0A4Y2B407</accession>
<reference evidence="4 5" key="1">
    <citation type="journal article" date="2019" name="Sci. Rep.">
        <title>Orb-weaving spider Araneus ventricosus genome elucidates the spidroin gene catalogue.</title>
        <authorList>
            <person name="Kono N."/>
            <person name="Nakamura H."/>
            <person name="Ohtoshi R."/>
            <person name="Moran D.A.P."/>
            <person name="Shinohara A."/>
            <person name="Yoshida Y."/>
            <person name="Fujiwara M."/>
            <person name="Mori M."/>
            <person name="Tomita M."/>
            <person name="Arakawa K."/>
        </authorList>
    </citation>
    <scope>NUCLEOTIDE SEQUENCE [LARGE SCALE GENOMIC DNA]</scope>
</reference>
<dbReference type="Proteomes" id="UP000499080">
    <property type="component" value="Unassembled WGS sequence"/>
</dbReference>
<dbReference type="GO" id="GO:0015074">
    <property type="term" value="P:DNA integration"/>
    <property type="evidence" value="ECO:0007669"/>
    <property type="project" value="InterPro"/>
</dbReference>
<dbReference type="InterPro" id="IPR002492">
    <property type="entry name" value="Transposase_Tc1-like"/>
</dbReference>
<dbReference type="GO" id="GO:0005634">
    <property type="term" value="C:nucleus"/>
    <property type="evidence" value="ECO:0007669"/>
    <property type="project" value="UniProtKB-SubCell"/>
</dbReference>
<name>A0A4Y2B407_ARAVE</name>
<evidence type="ECO:0000256" key="2">
    <source>
        <dbReference type="SAM" id="MobiDB-lite"/>
    </source>
</evidence>
<evidence type="ECO:0000256" key="1">
    <source>
        <dbReference type="ARBA" id="ARBA00004123"/>
    </source>
</evidence>
<proteinExistence type="predicted"/>
<comment type="caution">
    <text evidence="4">The sequence shown here is derived from an EMBL/GenBank/DDBJ whole genome shotgun (WGS) entry which is preliminary data.</text>
</comment>
<keyword evidence="5" id="KW-1185">Reference proteome</keyword>
<dbReference type="Pfam" id="PF01498">
    <property type="entry name" value="HTH_Tnp_Tc3_2"/>
    <property type="match status" value="1"/>
</dbReference>
<feature type="domain" description="Transposase Tc1-like" evidence="3">
    <location>
        <begin position="51"/>
        <end position="121"/>
    </location>
</feature>
<dbReference type="SUPFAM" id="SSF46689">
    <property type="entry name" value="Homeodomain-like"/>
    <property type="match status" value="1"/>
</dbReference>
<feature type="compositionally biased region" description="Polar residues" evidence="2">
    <location>
        <begin position="76"/>
        <end position="90"/>
    </location>
</feature>
<evidence type="ECO:0000259" key="3">
    <source>
        <dbReference type="Pfam" id="PF01498"/>
    </source>
</evidence>
<dbReference type="GO" id="GO:0006313">
    <property type="term" value="P:DNA transposition"/>
    <property type="evidence" value="ECO:0007669"/>
    <property type="project" value="InterPro"/>
</dbReference>
<dbReference type="AlphaFoldDB" id="A0A4Y2B407"/>
<comment type="subcellular location">
    <subcellularLocation>
        <location evidence="1">Nucleus</location>
    </subcellularLocation>
</comment>
<sequence length="122" mass="13973">MGHSISEVVRELGFSRSTVSRVYREYTDGGKKTSDQANYKVQLALNERGLRRLSRIVRSQKNQTLAQITIQLNQGASRTDSKRTVQSSLQRMGFGSRRPTRVPLLNARHRAAHLAWAREHRE</sequence>
<evidence type="ECO:0000313" key="4">
    <source>
        <dbReference type="EMBL" id="GBL86930.1"/>
    </source>
</evidence>
<protein>
    <recommendedName>
        <fullName evidence="3">Transposase Tc1-like domain-containing protein</fullName>
    </recommendedName>
</protein>
<gene>
    <name evidence="4" type="ORF">AVEN_172034_1</name>
</gene>
<evidence type="ECO:0000313" key="5">
    <source>
        <dbReference type="Proteomes" id="UP000499080"/>
    </source>
</evidence>
<dbReference type="OrthoDB" id="6432984at2759"/>